<dbReference type="RefSeq" id="WP_247291503.1">
    <property type="nucleotide sequence ID" value="NZ_JAKNRW010000008.1"/>
</dbReference>
<name>A0ABT0EZB7_9PSED</name>
<dbReference type="EMBL" id="JAKNRW010000008">
    <property type="protein sequence ID" value="MCK1791050.1"/>
    <property type="molecule type" value="Genomic_DNA"/>
</dbReference>
<reference evidence="2 3" key="1">
    <citation type="submission" date="2022-02" db="EMBL/GenBank/DDBJ databases">
        <title>Comparative genomics of the first Antarctic Pseudomonas spp. capable of biotransforming 2,4,6-Trinitrotoluene.</title>
        <authorList>
            <person name="Cabrera M.A."/>
            <person name="Marquez S.L."/>
            <person name="Perez-Donoso J.M."/>
        </authorList>
    </citation>
    <scope>NUCLEOTIDE SEQUENCE [LARGE SCALE GENOMIC DNA]</scope>
    <source>
        <strain evidence="2 3">TNT19</strain>
    </source>
</reference>
<gene>
    <name evidence="2" type="ORF">L9059_12820</name>
</gene>
<proteinExistence type="predicted"/>
<sequence length="114" mass="12049">MASVLAAVSRLGMYSFIAPFSTDPAYGGVYQNNELIAERERHGDGNLAVALNESALYLGSALGAGVGGLLFLLHLPVWTVLISAAAVAFLGIVLQLLNLRTDQFRLLGTLSEKS</sequence>
<feature type="transmembrane region" description="Helical" evidence="1">
    <location>
        <begin position="55"/>
        <end position="72"/>
    </location>
</feature>
<evidence type="ECO:0008006" key="4">
    <source>
        <dbReference type="Google" id="ProtNLM"/>
    </source>
</evidence>
<evidence type="ECO:0000313" key="2">
    <source>
        <dbReference type="EMBL" id="MCK1791050.1"/>
    </source>
</evidence>
<comment type="caution">
    <text evidence="2">The sequence shown here is derived from an EMBL/GenBank/DDBJ whole genome shotgun (WGS) entry which is preliminary data.</text>
</comment>
<keyword evidence="1" id="KW-0812">Transmembrane</keyword>
<dbReference type="Proteomes" id="UP001299876">
    <property type="component" value="Unassembled WGS sequence"/>
</dbReference>
<evidence type="ECO:0000256" key="1">
    <source>
        <dbReference type="SAM" id="Phobius"/>
    </source>
</evidence>
<feature type="transmembrane region" description="Helical" evidence="1">
    <location>
        <begin position="78"/>
        <end position="97"/>
    </location>
</feature>
<protein>
    <recommendedName>
        <fullName evidence="4">DUF1275 domain-containing protein</fullName>
    </recommendedName>
</protein>
<keyword evidence="1" id="KW-1133">Transmembrane helix</keyword>
<keyword evidence="3" id="KW-1185">Reference proteome</keyword>
<organism evidence="2 3">
    <name type="scientific">Pseudomonas violetae</name>
    <dbReference type="NCBI Taxonomy" id="2915813"/>
    <lineage>
        <taxon>Bacteria</taxon>
        <taxon>Pseudomonadati</taxon>
        <taxon>Pseudomonadota</taxon>
        <taxon>Gammaproteobacteria</taxon>
        <taxon>Pseudomonadales</taxon>
        <taxon>Pseudomonadaceae</taxon>
        <taxon>Pseudomonas</taxon>
    </lineage>
</organism>
<evidence type="ECO:0000313" key="3">
    <source>
        <dbReference type="Proteomes" id="UP001299876"/>
    </source>
</evidence>
<keyword evidence="1" id="KW-0472">Membrane</keyword>
<accession>A0ABT0EZB7</accession>